<organism evidence="1 2">
    <name type="scientific">Eumeta variegata</name>
    <name type="common">Bagworm moth</name>
    <name type="synonym">Eumeta japonica</name>
    <dbReference type="NCBI Taxonomy" id="151549"/>
    <lineage>
        <taxon>Eukaryota</taxon>
        <taxon>Metazoa</taxon>
        <taxon>Ecdysozoa</taxon>
        <taxon>Arthropoda</taxon>
        <taxon>Hexapoda</taxon>
        <taxon>Insecta</taxon>
        <taxon>Pterygota</taxon>
        <taxon>Neoptera</taxon>
        <taxon>Endopterygota</taxon>
        <taxon>Lepidoptera</taxon>
        <taxon>Glossata</taxon>
        <taxon>Ditrysia</taxon>
        <taxon>Tineoidea</taxon>
        <taxon>Psychidae</taxon>
        <taxon>Oiketicinae</taxon>
        <taxon>Eumeta</taxon>
    </lineage>
</organism>
<gene>
    <name evidence="1" type="ORF">EVAR_92564_1</name>
</gene>
<evidence type="ECO:0000313" key="2">
    <source>
        <dbReference type="Proteomes" id="UP000299102"/>
    </source>
</evidence>
<reference evidence="1 2" key="1">
    <citation type="journal article" date="2019" name="Commun. Biol.">
        <title>The bagworm genome reveals a unique fibroin gene that provides high tensile strength.</title>
        <authorList>
            <person name="Kono N."/>
            <person name="Nakamura H."/>
            <person name="Ohtoshi R."/>
            <person name="Tomita M."/>
            <person name="Numata K."/>
            <person name="Arakawa K."/>
        </authorList>
    </citation>
    <scope>NUCLEOTIDE SEQUENCE [LARGE SCALE GENOMIC DNA]</scope>
</reference>
<evidence type="ECO:0000313" key="1">
    <source>
        <dbReference type="EMBL" id="GBP06569.1"/>
    </source>
</evidence>
<sequence length="120" mass="13499">MYGPVYLGFKGGVKGLRSALRRREDYVSNVRLTLRSNNETESTHRLLRAAHARRALRAIIPGANCAMFPTIACNWDRVPGIMSRPTLSIIDIMSSSRHAFGRRKNCGLMSHFWGEVTPIL</sequence>
<comment type="caution">
    <text evidence="1">The sequence shown here is derived from an EMBL/GenBank/DDBJ whole genome shotgun (WGS) entry which is preliminary data.</text>
</comment>
<dbReference type="EMBL" id="BGZK01000023">
    <property type="protein sequence ID" value="GBP06569.1"/>
    <property type="molecule type" value="Genomic_DNA"/>
</dbReference>
<accession>A0A4C1SWL1</accession>
<name>A0A4C1SWL1_EUMVA</name>
<protein>
    <submittedName>
        <fullName evidence="1">Uncharacterized protein</fullName>
    </submittedName>
</protein>
<dbReference type="AlphaFoldDB" id="A0A4C1SWL1"/>
<proteinExistence type="predicted"/>
<keyword evidence="2" id="KW-1185">Reference proteome</keyword>
<dbReference type="Proteomes" id="UP000299102">
    <property type="component" value="Unassembled WGS sequence"/>
</dbReference>